<accession>A0AAE3KLI2</accession>
<comment type="caution">
    <text evidence="1">The sequence shown here is derived from an EMBL/GenBank/DDBJ whole genome shotgun (WGS) entry which is preliminary data.</text>
</comment>
<keyword evidence="2" id="KW-1185">Reference proteome</keyword>
<gene>
    <name evidence="1" type="ORF">NJ959_04440</name>
</gene>
<dbReference type="EMBL" id="JAMZMM010000025">
    <property type="protein sequence ID" value="MCP2727726.1"/>
    <property type="molecule type" value="Genomic_DNA"/>
</dbReference>
<dbReference type="RefSeq" id="WP_254010535.1">
    <property type="nucleotide sequence ID" value="NZ_JAMZMM010000025.1"/>
</dbReference>
<dbReference type="AlphaFoldDB" id="A0AAE3KLI2"/>
<protein>
    <submittedName>
        <fullName evidence="1">Uncharacterized protein</fullName>
    </submittedName>
</protein>
<proteinExistence type="predicted"/>
<evidence type="ECO:0000313" key="1">
    <source>
        <dbReference type="EMBL" id="MCP2727726.1"/>
    </source>
</evidence>
<organism evidence="1 2">
    <name type="scientific">Limnofasciculus baicalensis BBK-W-15</name>
    <dbReference type="NCBI Taxonomy" id="2699891"/>
    <lineage>
        <taxon>Bacteria</taxon>
        <taxon>Bacillati</taxon>
        <taxon>Cyanobacteriota</taxon>
        <taxon>Cyanophyceae</taxon>
        <taxon>Coleofasciculales</taxon>
        <taxon>Coleofasciculaceae</taxon>
        <taxon>Limnofasciculus</taxon>
        <taxon>Limnofasciculus baicalensis</taxon>
    </lineage>
</organism>
<evidence type="ECO:0000313" key="2">
    <source>
        <dbReference type="Proteomes" id="UP001204953"/>
    </source>
</evidence>
<reference evidence="1" key="1">
    <citation type="submission" date="2022-06" db="EMBL/GenBank/DDBJ databases">
        <title>New cyanobacteria of genus Symplocastrum in benthos of Lake Baikal.</title>
        <authorList>
            <person name="Sorokovikova E."/>
            <person name="Tikhonova I."/>
            <person name="Krasnopeev A."/>
            <person name="Evseev P."/>
            <person name="Gladkikh A."/>
            <person name="Belykh O."/>
        </authorList>
    </citation>
    <scope>NUCLEOTIDE SEQUENCE</scope>
    <source>
        <strain evidence="1">BBK-W-15</strain>
    </source>
</reference>
<sequence>MTATIPSHQSKYESDDLEDIFNHLVEWVLTETRSESSTLRIAIHPAYQQIIGLGKPAIPLLLREVERHSGRWFWALKAIAREDPVPPSQRGKTKKMIDAWLSWGKEQGYQW</sequence>
<dbReference type="Proteomes" id="UP001204953">
    <property type="component" value="Unassembled WGS sequence"/>
</dbReference>
<name>A0AAE3KLI2_9CYAN</name>